<dbReference type="GO" id="GO:0005524">
    <property type="term" value="F:ATP binding"/>
    <property type="evidence" value="ECO:0007669"/>
    <property type="project" value="UniProtKB-KW"/>
</dbReference>
<name>A0A444ZQ07_ARAHY</name>
<dbReference type="GO" id="GO:0009535">
    <property type="term" value="C:chloroplast thylakoid membrane"/>
    <property type="evidence" value="ECO:0007669"/>
    <property type="project" value="TreeGrafter"/>
</dbReference>
<evidence type="ECO:0000313" key="11">
    <source>
        <dbReference type="EMBL" id="RYR16289.1"/>
    </source>
</evidence>
<evidence type="ECO:0000259" key="10">
    <source>
        <dbReference type="Pfam" id="PF06480"/>
    </source>
</evidence>
<comment type="cofactor">
    <cofactor evidence="1">
        <name>Zn(2+)</name>
        <dbReference type="ChEBI" id="CHEBI:29105"/>
    </cofactor>
</comment>
<evidence type="ECO:0000256" key="1">
    <source>
        <dbReference type="ARBA" id="ARBA00001947"/>
    </source>
</evidence>
<dbReference type="EMBL" id="SDMP01000014">
    <property type="protein sequence ID" value="RYR16289.1"/>
    <property type="molecule type" value="Genomic_DNA"/>
</dbReference>
<keyword evidence="7" id="KW-0067">ATP-binding</keyword>
<comment type="caution">
    <text evidence="11">The sequence shown here is derived from an EMBL/GenBank/DDBJ whole genome shotgun (WGS) entry which is preliminary data.</text>
</comment>
<dbReference type="InterPro" id="IPR050928">
    <property type="entry name" value="ATP-dep_Zn_Metalloprotease"/>
</dbReference>
<keyword evidence="9" id="KW-1133">Transmembrane helix</keyword>
<evidence type="ECO:0000256" key="6">
    <source>
        <dbReference type="ARBA" id="ARBA00022833"/>
    </source>
</evidence>
<evidence type="ECO:0000256" key="7">
    <source>
        <dbReference type="ARBA" id="ARBA00022840"/>
    </source>
</evidence>
<dbReference type="GO" id="GO:0034982">
    <property type="term" value="P:mitochondrial protein processing"/>
    <property type="evidence" value="ECO:0007669"/>
    <property type="project" value="TreeGrafter"/>
</dbReference>
<evidence type="ECO:0000256" key="4">
    <source>
        <dbReference type="ARBA" id="ARBA00022741"/>
    </source>
</evidence>
<dbReference type="PANTHER" id="PTHR43655:SF2">
    <property type="entry name" value="AFG3 LIKE MATRIX AAA PEPTIDASE SUBUNIT 2, ISOFORM A"/>
    <property type="match status" value="1"/>
</dbReference>
<dbReference type="PANTHER" id="PTHR43655">
    <property type="entry name" value="ATP-DEPENDENT PROTEASE"/>
    <property type="match status" value="1"/>
</dbReference>
<dbReference type="GO" id="GO:0004222">
    <property type="term" value="F:metalloendopeptidase activity"/>
    <property type="evidence" value="ECO:0007669"/>
    <property type="project" value="InterPro"/>
</dbReference>
<keyword evidence="2" id="KW-0645">Protease</keyword>
<keyword evidence="6" id="KW-0862">Zinc</keyword>
<evidence type="ECO:0000256" key="9">
    <source>
        <dbReference type="SAM" id="Phobius"/>
    </source>
</evidence>
<protein>
    <recommendedName>
        <fullName evidence="10">Peptidase M41 FtsH extracellular domain-containing protein</fullName>
    </recommendedName>
</protein>
<dbReference type="AlphaFoldDB" id="A0A444ZQ07"/>
<sequence length="331" mass="37374">MIFSRIGRSLSRSSRAKEYLRGDAKLGTLLGATRTNVHSQGTELGLRFFRGYVAHARARGNGILSSLPDFKCVPANPKIHYRLFFSERSKKNSKLGLLLCHLCTVYCGKLIIANCKSQRQTEMIMEMFTLFPLSNFFISSLVMALITVACFYRPEGQQINFQEFKYELLEPRLVDHIVVSINKSIARIYVRNTPRNQTDSEVVEGTLPAKGTGGQYKFYFNIGSVKSFEENLKAAQEELGLEPHDYVPVTYSFEVDWEQELMRYCLALFSSNGSSSLFGSASSWMKGESKVDGKCNCGMDVILLEFGTATNSGRWVISCPQWKDVVEAFWV</sequence>
<feature type="domain" description="Peptidase M41 FtsH extracellular" evidence="10">
    <location>
        <begin position="141"/>
        <end position="244"/>
    </location>
</feature>
<evidence type="ECO:0000256" key="5">
    <source>
        <dbReference type="ARBA" id="ARBA00022801"/>
    </source>
</evidence>
<dbReference type="InterPro" id="IPR011546">
    <property type="entry name" value="Pept_M41_FtsH_extracell"/>
</dbReference>
<proteinExistence type="predicted"/>
<evidence type="ECO:0000313" key="12">
    <source>
        <dbReference type="Proteomes" id="UP000289738"/>
    </source>
</evidence>
<dbReference type="Pfam" id="PF06480">
    <property type="entry name" value="FtsH_ext"/>
    <property type="match status" value="1"/>
</dbReference>
<keyword evidence="5" id="KW-0378">Hydrolase</keyword>
<evidence type="ECO:0000256" key="2">
    <source>
        <dbReference type="ARBA" id="ARBA00022670"/>
    </source>
</evidence>
<keyword evidence="4" id="KW-0547">Nucleotide-binding</keyword>
<reference evidence="11 12" key="1">
    <citation type="submission" date="2019-01" db="EMBL/GenBank/DDBJ databases">
        <title>Sequencing of cultivated peanut Arachis hypogaea provides insights into genome evolution and oil improvement.</title>
        <authorList>
            <person name="Chen X."/>
        </authorList>
    </citation>
    <scope>NUCLEOTIDE SEQUENCE [LARGE SCALE GENOMIC DNA]</scope>
    <source>
        <strain evidence="12">cv. Fuhuasheng</strain>
        <tissue evidence="11">Leaves</tissue>
    </source>
</reference>
<accession>A0A444ZQ07</accession>
<evidence type="ECO:0000256" key="3">
    <source>
        <dbReference type="ARBA" id="ARBA00022723"/>
    </source>
</evidence>
<organism evidence="11 12">
    <name type="scientific">Arachis hypogaea</name>
    <name type="common">Peanut</name>
    <dbReference type="NCBI Taxonomy" id="3818"/>
    <lineage>
        <taxon>Eukaryota</taxon>
        <taxon>Viridiplantae</taxon>
        <taxon>Streptophyta</taxon>
        <taxon>Embryophyta</taxon>
        <taxon>Tracheophyta</taxon>
        <taxon>Spermatophyta</taxon>
        <taxon>Magnoliopsida</taxon>
        <taxon>eudicotyledons</taxon>
        <taxon>Gunneridae</taxon>
        <taxon>Pentapetalae</taxon>
        <taxon>rosids</taxon>
        <taxon>fabids</taxon>
        <taxon>Fabales</taxon>
        <taxon>Fabaceae</taxon>
        <taxon>Papilionoideae</taxon>
        <taxon>50 kb inversion clade</taxon>
        <taxon>dalbergioids sensu lato</taxon>
        <taxon>Dalbergieae</taxon>
        <taxon>Pterocarpus clade</taxon>
        <taxon>Arachis</taxon>
    </lineage>
</organism>
<dbReference type="GO" id="GO:0005745">
    <property type="term" value="C:m-AAA complex"/>
    <property type="evidence" value="ECO:0007669"/>
    <property type="project" value="TreeGrafter"/>
</dbReference>
<keyword evidence="3" id="KW-0479">Metal-binding</keyword>
<dbReference type="Gene3D" id="3.40.1690.20">
    <property type="match status" value="1"/>
</dbReference>
<keyword evidence="12" id="KW-1185">Reference proteome</keyword>
<dbReference type="STRING" id="3818.A0A444ZQ07"/>
<keyword evidence="8" id="KW-0482">Metalloprotease</keyword>
<feature type="transmembrane region" description="Helical" evidence="9">
    <location>
        <begin position="133"/>
        <end position="152"/>
    </location>
</feature>
<keyword evidence="9" id="KW-0812">Transmembrane</keyword>
<evidence type="ECO:0000256" key="8">
    <source>
        <dbReference type="ARBA" id="ARBA00023049"/>
    </source>
</evidence>
<dbReference type="Proteomes" id="UP000289738">
    <property type="component" value="Chromosome B04"/>
</dbReference>
<dbReference type="GO" id="GO:0008270">
    <property type="term" value="F:zinc ion binding"/>
    <property type="evidence" value="ECO:0007669"/>
    <property type="project" value="InterPro"/>
</dbReference>
<dbReference type="GO" id="GO:0004176">
    <property type="term" value="F:ATP-dependent peptidase activity"/>
    <property type="evidence" value="ECO:0007669"/>
    <property type="project" value="InterPro"/>
</dbReference>
<keyword evidence="9" id="KW-0472">Membrane</keyword>
<gene>
    <name evidence="11" type="ORF">Ahy_B04g073288</name>
</gene>